<evidence type="ECO:0000256" key="1">
    <source>
        <dbReference type="SAM" id="MobiDB-lite"/>
    </source>
</evidence>
<gene>
    <name evidence="2" type="ORF">PR048_014350</name>
</gene>
<reference evidence="2 3" key="1">
    <citation type="submission" date="2023-02" db="EMBL/GenBank/DDBJ databases">
        <title>LHISI_Scaffold_Assembly.</title>
        <authorList>
            <person name="Stuart O.P."/>
            <person name="Cleave R."/>
            <person name="Magrath M.J.L."/>
            <person name="Mikheyev A.S."/>
        </authorList>
    </citation>
    <scope>NUCLEOTIDE SEQUENCE [LARGE SCALE GENOMIC DNA]</scope>
    <source>
        <strain evidence="2">Daus_M_001</strain>
        <tissue evidence="2">Leg muscle</tissue>
    </source>
</reference>
<proteinExistence type="predicted"/>
<name>A0ABQ9HE24_9NEOP</name>
<feature type="compositionally biased region" description="Basic residues" evidence="1">
    <location>
        <begin position="47"/>
        <end position="63"/>
    </location>
</feature>
<protein>
    <submittedName>
        <fullName evidence="2">Uncharacterized protein</fullName>
    </submittedName>
</protein>
<comment type="caution">
    <text evidence="2">The sequence shown here is derived from an EMBL/GenBank/DDBJ whole genome shotgun (WGS) entry which is preliminary data.</text>
</comment>
<sequence>MSGLEEEVKEIVHQVSEEQRRPLNVNNISVPRTSVFSPEIVLPFPKERKRRENSRRRLKRKKTAILTDTPEKKDIEEK</sequence>
<evidence type="ECO:0000313" key="2">
    <source>
        <dbReference type="EMBL" id="KAJ8882539.1"/>
    </source>
</evidence>
<feature type="region of interest" description="Disordered" evidence="1">
    <location>
        <begin position="47"/>
        <end position="78"/>
    </location>
</feature>
<evidence type="ECO:0000313" key="3">
    <source>
        <dbReference type="Proteomes" id="UP001159363"/>
    </source>
</evidence>
<keyword evidence="3" id="KW-1185">Reference proteome</keyword>
<dbReference type="Proteomes" id="UP001159363">
    <property type="component" value="Chromosome 4"/>
</dbReference>
<feature type="compositionally biased region" description="Basic and acidic residues" evidence="1">
    <location>
        <begin position="69"/>
        <end position="78"/>
    </location>
</feature>
<accession>A0ABQ9HE24</accession>
<organism evidence="2 3">
    <name type="scientific">Dryococelus australis</name>
    <dbReference type="NCBI Taxonomy" id="614101"/>
    <lineage>
        <taxon>Eukaryota</taxon>
        <taxon>Metazoa</taxon>
        <taxon>Ecdysozoa</taxon>
        <taxon>Arthropoda</taxon>
        <taxon>Hexapoda</taxon>
        <taxon>Insecta</taxon>
        <taxon>Pterygota</taxon>
        <taxon>Neoptera</taxon>
        <taxon>Polyneoptera</taxon>
        <taxon>Phasmatodea</taxon>
        <taxon>Verophasmatodea</taxon>
        <taxon>Anareolatae</taxon>
        <taxon>Phasmatidae</taxon>
        <taxon>Eurycanthinae</taxon>
        <taxon>Dryococelus</taxon>
    </lineage>
</organism>
<dbReference type="EMBL" id="JARBHB010000005">
    <property type="protein sequence ID" value="KAJ8882539.1"/>
    <property type="molecule type" value="Genomic_DNA"/>
</dbReference>